<dbReference type="Proteomes" id="UP000001933">
    <property type="component" value="Chromosome"/>
</dbReference>
<dbReference type="AlphaFoldDB" id="Q2LXT0"/>
<dbReference type="Gene3D" id="3.40.50.150">
    <property type="entry name" value="Vaccinia Virus protein VP39"/>
    <property type="match status" value="1"/>
</dbReference>
<dbReference type="GO" id="GO:0008757">
    <property type="term" value="F:S-adenosylmethionine-dependent methyltransferase activity"/>
    <property type="evidence" value="ECO:0007669"/>
    <property type="project" value="InterPro"/>
</dbReference>
<dbReference type="EMBL" id="CP000252">
    <property type="protein sequence ID" value="ABC78888.1"/>
    <property type="molecule type" value="Genomic_DNA"/>
</dbReference>
<gene>
    <name evidence="2" type="ORF">SYN_01673</name>
</gene>
<dbReference type="InterPro" id="IPR005651">
    <property type="entry name" value="Trm112-like"/>
</dbReference>
<dbReference type="Gene3D" id="2.20.25.10">
    <property type="match status" value="1"/>
</dbReference>
<feature type="domain" description="Methyltransferase" evidence="1">
    <location>
        <begin position="118"/>
        <end position="236"/>
    </location>
</feature>
<dbReference type="eggNOG" id="COG2226">
    <property type="taxonomic scope" value="Bacteria"/>
</dbReference>
<dbReference type="SUPFAM" id="SSF53335">
    <property type="entry name" value="S-adenosyl-L-methionine-dependent methyltransferases"/>
    <property type="match status" value="1"/>
</dbReference>
<proteinExistence type="predicted"/>
<sequence>MGLGSSRMKKILLDILICPRCLPEEIRLSDVALETSSTEILKGRLHCGNCGTDYPIEEGIAFLEPDPSLELRQKNRYETMPVVSSYLWSHFGDLMKDDEASNAYREWAILIEPHGGFCLDAGSAVGRFTFEMAQKADFAVGIDNAVAFIRTARELMLSRGGTLELAEEGRITRSQRLIFPGNWKTDNCEFIVGDALALPFSTASFASVSSLNIVDKVSKPLKHLQELNRVARPRGAQCLFSDPFSWSPEVADPADWLGGTQEGLFAGRGHENVLALLEGRLDGLHPFWHIQGMGRIQWKIRTHCNHYESIRSCFVKAAR</sequence>
<dbReference type="InterPro" id="IPR025714">
    <property type="entry name" value="Methyltranfer_dom"/>
</dbReference>
<dbReference type="PANTHER" id="PTHR45445:SF2">
    <property type="entry name" value="METHYLTRANSFERASE TYPE 11 DOMAIN-CONTAINING PROTEIN"/>
    <property type="match status" value="1"/>
</dbReference>
<dbReference type="InterPro" id="IPR029063">
    <property type="entry name" value="SAM-dependent_MTases_sf"/>
</dbReference>
<dbReference type="InParanoid" id="Q2LXT0"/>
<accession>Q2LXT0</accession>
<keyword evidence="3" id="KW-1185">Reference proteome</keyword>
<dbReference type="Pfam" id="PF03966">
    <property type="entry name" value="Trm112p"/>
    <property type="match status" value="1"/>
</dbReference>
<reference evidence="2 3" key="1">
    <citation type="journal article" date="2007" name="Proc. Natl. Acad. Sci. U.S.A.">
        <title>The genome of Syntrophus aciditrophicus: life at the thermodynamic limit of microbial growth.</title>
        <authorList>
            <person name="McInerney M.J."/>
            <person name="Rohlin L."/>
            <person name="Mouttaki H."/>
            <person name="Kim U."/>
            <person name="Krupp R.S."/>
            <person name="Rios-Hernandez L."/>
            <person name="Sieber J."/>
            <person name="Struchtemeyer C.G."/>
            <person name="Bhattacharyya A."/>
            <person name="Campbell J.W."/>
            <person name="Gunsalus R.P."/>
        </authorList>
    </citation>
    <scope>NUCLEOTIDE SEQUENCE [LARGE SCALE GENOMIC DNA]</scope>
    <source>
        <strain evidence="2 3">SB</strain>
    </source>
</reference>
<dbReference type="SUPFAM" id="SSF158997">
    <property type="entry name" value="Trm112p-like"/>
    <property type="match status" value="1"/>
</dbReference>
<dbReference type="HOGENOM" id="CLU_893503_0_0_7"/>
<organism evidence="2 3">
    <name type="scientific">Syntrophus aciditrophicus (strain SB)</name>
    <dbReference type="NCBI Taxonomy" id="56780"/>
    <lineage>
        <taxon>Bacteria</taxon>
        <taxon>Pseudomonadati</taxon>
        <taxon>Thermodesulfobacteriota</taxon>
        <taxon>Syntrophia</taxon>
        <taxon>Syntrophales</taxon>
        <taxon>Syntrophaceae</taxon>
        <taxon>Syntrophus</taxon>
    </lineage>
</organism>
<dbReference type="Pfam" id="PF13847">
    <property type="entry name" value="Methyltransf_31"/>
    <property type="match status" value="1"/>
</dbReference>
<evidence type="ECO:0000313" key="2">
    <source>
        <dbReference type="EMBL" id="ABC78888.1"/>
    </source>
</evidence>
<evidence type="ECO:0000313" key="3">
    <source>
        <dbReference type="Proteomes" id="UP000001933"/>
    </source>
</evidence>
<dbReference type="KEGG" id="sat:SYN_01673"/>
<evidence type="ECO:0000259" key="1">
    <source>
        <dbReference type="Pfam" id="PF13847"/>
    </source>
</evidence>
<name>Q2LXT0_SYNAS</name>
<dbReference type="eggNOG" id="COG2835">
    <property type="taxonomic scope" value="Bacteria"/>
</dbReference>
<dbReference type="STRING" id="56780.SYN_01673"/>
<protein>
    <submittedName>
        <fullName evidence="2">Hypothetical cytosolic protein</fullName>
    </submittedName>
</protein>
<dbReference type="PANTHER" id="PTHR45445">
    <property type="match status" value="1"/>
</dbReference>